<dbReference type="Pfam" id="PF01471">
    <property type="entry name" value="PG_binding_1"/>
    <property type="match status" value="2"/>
</dbReference>
<dbReference type="AlphaFoldDB" id="A0A921EP63"/>
<reference evidence="3" key="2">
    <citation type="submission" date="2021-09" db="EMBL/GenBank/DDBJ databases">
        <authorList>
            <person name="Gilroy R."/>
        </authorList>
    </citation>
    <scope>NUCLEOTIDE SEQUENCE</scope>
    <source>
        <strain evidence="3">ChiGjej3B3-7470</strain>
    </source>
</reference>
<evidence type="ECO:0000256" key="1">
    <source>
        <dbReference type="SAM" id="MobiDB-lite"/>
    </source>
</evidence>
<comment type="caution">
    <text evidence="3">The sequence shown here is derived from an EMBL/GenBank/DDBJ whole genome shotgun (WGS) entry which is preliminary data.</text>
</comment>
<reference evidence="3" key="1">
    <citation type="journal article" date="2021" name="PeerJ">
        <title>Extensive microbial diversity within the chicken gut microbiome revealed by metagenomics and culture.</title>
        <authorList>
            <person name="Gilroy R."/>
            <person name="Ravi A."/>
            <person name="Getino M."/>
            <person name="Pursley I."/>
            <person name="Horton D.L."/>
            <person name="Alikhan N.F."/>
            <person name="Baker D."/>
            <person name="Gharbi K."/>
            <person name="Hall N."/>
            <person name="Watson M."/>
            <person name="Adriaenssens E.M."/>
            <person name="Foster-Nyarko E."/>
            <person name="Jarju S."/>
            <person name="Secka A."/>
            <person name="Antonio M."/>
            <person name="Oren A."/>
            <person name="Chaudhuri R.R."/>
            <person name="La Ragione R."/>
            <person name="Hildebrand F."/>
            <person name="Pallen M.J."/>
        </authorList>
    </citation>
    <scope>NUCLEOTIDE SEQUENCE</scope>
    <source>
        <strain evidence="3">ChiGjej3B3-7470</strain>
    </source>
</reference>
<dbReference type="EMBL" id="DYZF01000209">
    <property type="protein sequence ID" value="HJE51977.1"/>
    <property type="molecule type" value="Genomic_DNA"/>
</dbReference>
<organism evidence="3 4">
    <name type="scientific">Tessaracoccus flavescens</name>
    <dbReference type="NCBI Taxonomy" id="399497"/>
    <lineage>
        <taxon>Bacteria</taxon>
        <taxon>Bacillati</taxon>
        <taxon>Actinomycetota</taxon>
        <taxon>Actinomycetes</taxon>
        <taxon>Propionibacteriales</taxon>
        <taxon>Propionibacteriaceae</taxon>
        <taxon>Tessaracoccus</taxon>
    </lineage>
</organism>
<feature type="region of interest" description="Disordered" evidence="1">
    <location>
        <begin position="1"/>
        <end position="33"/>
    </location>
</feature>
<dbReference type="SUPFAM" id="SSF47090">
    <property type="entry name" value="PGBD-like"/>
    <property type="match status" value="2"/>
</dbReference>
<proteinExistence type="predicted"/>
<gene>
    <name evidence="3" type="ORF">K8V15_08380</name>
</gene>
<dbReference type="Proteomes" id="UP000712713">
    <property type="component" value="Unassembled WGS sequence"/>
</dbReference>
<evidence type="ECO:0000259" key="2">
    <source>
        <dbReference type="Pfam" id="PF01471"/>
    </source>
</evidence>
<dbReference type="InterPro" id="IPR036366">
    <property type="entry name" value="PGBDSf"/>
</dbReference>
<sequence length="168" mass="17900">MTPTAAASSPEAAAASPQLTPQQQATEAGPAPEQRFDRYYPLYRGDYGYVVSALQGLLDAGGVRTYLDGDFGSATERSVRQWQAQQGLSVTGVVDDTTWETLTPQLELGSSGAAVTVLQTLLAERGYDIVVDGEFAEQTDAVVRQFQAERGLTVDGVVAQESWPALLA</sequence>
<feature type="domain" description="Peptidoglycan binding-like" evidence="2">
    <location>
        <begin position="111"/>
        <end position="160"/>
    </location>
</feature>
<feature type="domain" description="Peptidoglycan binding-like" evidence="2">
    <location>
        <begin position="51"/>
        <end position="102"/>
    </location>
</feature>
<evidence type="ECO:0000313" key="3">
    <source>
        <dbReference type="EMBL" id="HJE51977.1"/>
    </source>
</evidence>
<accession>A0A921EP63</accession>
<protein>
    <submittedName>
        <fullName evidence="3">Peptidoglycan-binding protein</fullName>
    </submittedName>
</protein>
<feature type="compositionally biased region" description="Low complexity" evidence="1">
    <location>
        <begin position="1"/>
        <end position="17"/>
    </location>
</feature>
<name>A0A921EP63_9ACTN</name>
<dbReference type="Gene3D" id="1.10.101.10">
    <property type="entry name" value="PGBD-like superfamily/PGBD"/>
    <property type="match status" value="2"/>
</dbReference>
<dbReference type="InterPro" id="IPR036365">
    <property type="entry name" value="PGBD-like_sf"/>
</dbReference>
<evidence type="ECO:0000313" key="4">
    <source>
        <dbReference type="Proteomes" id="UP000712713"/>
    </source>
</evidence>
<dbReference type="InterPro" id="IPR002477">
    <property type="entry name" value="Peptidoglycan-bd-like"/>
</dbReference>